<gene>
    <name evidence="1" type="ORF">A3A64_03495</name>
</gene>
<comment type="caution">
    <text evidence="1">The sequence shown here is derived from an EMBL/GenBank/DDBJ whole genome shotgun (WGS) entry which is preliminary data.</text>
</comment>
<proteinExistence type="predicted"/>
<evidence type="ECO:0000313" key="2">
    <source>
        <dbReference type="Proteomes" id="UP000178305"/>
    </source>
</evidence>
<protein>
    <submittedName>
        <fullName evidence="1">Uncharacterized protein</fullName>
    </submittedName>
</protein>
<dbReference type="EMBL" id="MFJY01000045">
    <property type="protein sequence ID" value="OGG27512.1"/>
    <property type="molecule type" value="Genomic_DNA"/>
</dbReference>
<dbReference type="Proteomes" id="UP000178305">
    <property type="component" value="Unassembled WGS sequence"/>
</dbReference>
<sequence>MGLVDALSGNISHFNKVFVPAQNDIAKRIENIKDPHLSIVFAGFLSLMANRVIDYFFKPEQGNLIKVVKNYERRDADELLITLIIWFWIDLGNLGGLDRQESKATLAEILNTPKQGLEEKIKRLEHSNVGESEILWEQVSKVLKINRGAQEGYLAFRIQLSKICKEGYLEMGRDLQ</sequence>
<accession>A0A1F6ASN2</accession>
<reference evidence="1 2" key="1">
    <citation type="journal article" date="2016" name="Nat. Commun.">
        <title>Thousands of microbial genomes shed light on interconnected biogeochemical processes in an aquifer system.</title>
        <authorList>
            <person name="Anantharaman K."/>
            <person name="Brown C.T."/>
            <person name="Hug L.A."/>
            <person name="Sharon I."/>
            <person name="Castelle C.J."/>
            <person name="Probst A.J."/>
            <person name="Thomas B.C."/>
            <person name="Singh A."/>
            <person name="Wilkins M.J."/>
            <person name="Karaoz U."/>
            <person name="Brodie E.L."/>
            <person name="Williams K.H."/>
            <person name="Hubbard S.S."/>
            <person name="Banfield J.F."/>
        </authorList>
    </citation>
    <scope>NUCLEOTIDE SEQUENCE [LARGE SCALE GENOMIC DNA]</scope>
</reference>
<organism evidence="1 2">
    <name type="scientific">Candidatus Gottesmanbacteria bacterium RIFCSPLOWO2_01_FULL_48_11</name>
    <dbReference type="NCBI Taxonomy" id="1798395"/>
    <lineage>
        <taxon>Bacteria</taxon>
        <taxon>Candidatus Gottesmaniibacteriota</taxon>
    </lineage>
</organism>
<evidence type="ECO:0000313" key="1">
    <source>
        <dbReference type="EMBL" id="OGG27512.1"/>
    </source>
</evidence>
<name>A0A1F6ASN2_9BACT</name>
<dbReference type="AlphaFoldDB" id="A0A1F6ASN2"/>